<evidence type="ECO:0000313" key="13">
    <source>
        <dbReference type="Proteomes" id="UP000652847"/>
    </source>
</evidence>
<comment type="similarity">
    <text evidence="1 9 11">Belongs to the peptidase A8 family.</text>
</comment>
<feature type="active site" evidence="9">
    <location>
        <position position="148"/>
    </location>
</feature>
<accession>A0A8I0AEQ8</accession>
<dbReference type="EMBL" id="JACOOT010000021">
    <property type="protein sequence ID" value="MBC5651297.1"/>
    <property type="molecule type" value="Genomic_DNA"/>
</dbReference>
<dbReference type="NCBIfam" id="TIGR00077">
    <property type="entry name" value="lspA"/>
    <property type="match status" value="1"/>
</dbReference>
<feature type="transmembrane region" description="Helical" evidence="9">
    <location>
        <begin position="142"/>
        <end position="164"/>
    </location>
</feature>
<evidence type="ECO:0000256" key="2">
    <source>
        <dbReference type="ARBA" id="ARBA00022475"/>
    </source>
</evidence>
<name>A0A8I0AEQ8_9FIRM</name>
<keyword evidence="2 9" id="KW-1003">Cell membrane</keyword>
<comment type="subcellular location">
    <subcellularLocation>
        <location evidence="9">Cell membrane</location>
        <topology evidence="9">Multi-pass membrane protein</topology>
    </subcellularLocation>
</comment>
<feature type="active site" evidence="9">
    <location>
        <position position="132"/>
    </location>
</feature>
<dbReference type="RefSeq" id="WP_173767797.1">
    <property type="nucleotide sequence ID" value="NZ_JACOOT010000021.1"/>
</dbReference>
<proteinExistence type="inferred from homology"/>
<evidence type="ECO:0000256" key="11">
    <source>
        <dbReference type="RuleBase" id="RU004181"/>
    </source>
</evidence>
<protein>
    <recommendedName>
        <fullName evidence="9">Lipoprotein signal peptidase</fullName>
        <ecNumber evidence="9">3.4.23.36</ecNumber>
    </recommendedName>
    <alternativeName>
        <fullName evidence="9">Prolipoprotein signal peptidase</fullName>
    </alternativeName>
    <alternativeName>
        <fullName evidence="9">Signal peptidase II</fullName>
        <shortName evidence="9">SPase II</shortName>
    </alternativeName>
</protein>
<evidence type="ECO:0000256" key="8">
    <source>
        <dbReference type="ARBA" id="ARBA00023136"/>
    </source>
</evidence>
<sequence>MKEQTLSQDRRTRPLKAPRLKGFLLILFLVLFDQITKLLAIRGLKDNAGVTLIDRVLVLRYLENRGMAFGLLQGRLLFLVLICLVFFAAIIYLFVKAPATAYYGPLLFTAAVVFSGAMGNFIDRVFRGYVVDFIYFSLIDFPTFNVADIYVTCGIIALVFLIFFRYKEEDDFDFLKP</sequence>
<feature type="transmembrane region" description="Helical" evidence="9">
    <location>
        <begin position="102"/>
        <end position="122"/>
    </location>
</feature>
<dbReference type="HAMAP" id="MF_00161">
    <property type="entry name" value="LspA"/>
    <property type="match status" value="1"/>
</dbReference>
<evidence type="ECO:0000256" key="10">
    <source>
        <dbReference type="RuleBase" id="RU000594"/>
    </source>
</evidence>
<evidence type="ECO:0000256" key="9">
    <source>
        <dbReference type="HAMAP-Rule" id="MF_00161"/>
    </source>
</evidence>
<dbReference type="PANTHER" id="PTHR33695:SF1">
    <property type="entry name" value="LIPOPROTEIN SIGNAL PEPTIDASE"/>
    <property type="match status" value="1"/>
</dbReference>
<comment type="pathway">
    <text evidence="9">Protein modification; lipoprotein biosynthesis (signal peptide cleavage).</text>
</comment>
<organism evidence="12 13">
    <name type="scientific">Blautia segnis</name>
    <dbReference type="NCBI Taxonomy" id="2763030"/>
    <lineage>
        <taxon>Bacteria</taxon>
        <taxon>Bacillati</taxon>
        <taxon>Bacillota</taxon>
        <taxon>Clostridia</taxon>
        <taxon>Lachnospirales</taxon>
        <taxon>Lachnospiraceae</taxon>
        <taxon>Blautia</taxon>
    </lineage>
</organism>
<comment type="caution">
    <text evidence="12">The sequence shown here is derived from an EMBL/GenBank/DDBJ whole genome shotgun (WGS) entry which is preliminary data.</text>
</comment>
<dbReference type="GO" id="GO:0004190">
    <property type="term" value="F:aspartic-type endopeptidase activity"/>
    <property type="evidence" value="ECO:0007669"/>
    <property type="project" value="UniProtKB-UniRule"/>
</dbReference>
<evidence type="ECO:0000256" key="7">
    <source>
        <dbReference type="ARBA" id="ARBA00022989"/>
    </source>
</evidence>
<dbReference type="InterPro" id="IPR001872">
    <property type="entry name" value="Peptidase_A8"/>
</dbReference>
<dbReference type="GO" id="GO:0006508">
    <property type="term" value="P:proteolysis"/>
    <property type="evidence" value="ECO:0007669"/>
    <property type="project" value="UniProtKB-KW"/>
</dbReference>
<dbReference type="EC" id="3.4.23.36" evidence="9"/>
<reference evidence="12 13" key="1">
    <citation type="submission" date="2020-08" db="EMBL/GenBank/DDBJ databases">
        <title>Genome public.</title>
        <authorList>
            <person name="Liu C."/>
            <person name="Sun Q."/>
        </authorList>
    </citation>
    <scope>NUCLEOTIDE SEQUENCE [LARGE SCALE GENOMIC DNA]</scope>
    <source>
        <strain evidence="12 13">BX17</strain>
    </source>
</reference>
<comment type="function">
    <text evidence="9 10">This protein specifically catalyzes the removal of signal peptides from prolipoproteins.</text>
</comment>
<comment type="caution">
    <text evidence="9">Lacks conserved residue(s) required for the propagation of feature annotation.</text>
</comment>
<dbReference type="PANTHER" id="PTHR33695">
    <property type="entry name" value="LIPOPROTEIN SIGNAL PEPTIDASE"/>
    <property type="match status" value="1"/>
</dbReference>
<evidence type="ECO:0000256" key="1">
    <source>
        <dbReference type="ARBA" id="ARBA00006139"/>
    </source>
</evidence>
<dbReference type="UniPathway" id="UPA00665"/>
<dbReference type="Proteomes" id="UP000652847">
    <property type="component" value="Unassembled WGS sequence"/>
</dbReference>
<dbReference type="AlphaFoldDB" id="A0A8I0AEQ8"/>
<keyword evidence="8 9" id="KW-0472">Membrane</keyword>
<evidence type="ECO:0000256" key="4">
    <source>
        <dbReference type="ARBA" id="ARBA00022692"/>
    </source>
</evidence>
<evidence type="ECO:0000256" key="5">
    <source>
        <dbReference type="ARBA" id="ARBA00022750"/>
    </source>
</evidence>
<dbReference type="Pfam" id="PF01252">
    <property type="entry name" value="Peptidase_A8"/>
    <property type="match status" value="1"/>
</dbReference>
<evidence type="ECO:0000256" key="6">
    <source>
        <dbReference type="ARBA" id="ARBA00022801"/>
    </source>
</evidence>
<keyword evidence="7 9" id="KW-1133">Transmembrane helix</keyword>
<keyword evidence="5 9" id="KW-0064">Aspartyl protease</keyword>
<evidence type="ECO:0000313" key="12">
    <source>
        <dbReference type="EMBL" id="MBC5651297.1"/>
    </source>
</evidence>
<keyword evidence="3 9" id="KW-0645">Protease</keyword>
<dbReference type="PRINTS" id="PR00781">
    <property type="entry name" value="LIPOSIGPTASE"/>
</dbReference>
<gene>
    <name evidence="9 12" type="primary">lspA</name>
    <name evidence="12" type="ORF">H8S54_09280</name>
</gene>
<keyword evidence="4 9" id="KW-0812">Transmembrane</keyword>
<keyword evidence="13" id="KW-1185">Reference proteome</keyword>
<dbReference type="GO" id="GO:0005886">
    <property type="term" value="C:plasma membrane"/>
    <property type="evidence" value="ECO:0007669"/>
    <property type="project" value="UniProtKB-SubCell"/>
</dbReference>
<comment type="catalytic activity">
    <reaction evidence="9 10">
        <text>Release of signal peptides from bacterial membrane prolipoproteins. Hydrolyzes -Xaa-Yaa-Zaa-|-(S,diacylglyceryl)Cys-, in which Xaa is hydrophobic (preferably Leu), and Yaa (Ala or Ser) and Zaa (Gly or Ala) have small, neutral side chains.</text>
        <dbReference type="EC" id="3.4.23.36"/>
    </reaction>
</comment>
<keyword evidence="6 9" id="KW-0378">Hydrolase</keyword>
<evidence type="ECO:0000256" key="3">
    <source>
        <dbReference type="ARBA" id="ARBA00022670"/>
    </source>
</evidence>
<dbReference type="PROSITE" id="PS00855">
    <property type="entry name" value="SPASE_II"/>
    <property type="match status" value="1"/>
</dbReference>
<feature type="transmembrane region" description="Helical" evidence="9">
    <location>
        <begin position="76"/>
        <end position="95"/>
    </location>
</feature>